<dbReference type="PROSITE" id="PS51257">
    <property type="entry name" value="PROKAR_LIPOPROTEIN"/>
    <property type="match status" value="1"/>
</dbReference>
<dbReference type="RefSeq" id="WP_303699932.1">
    <property type="nucleotide sequence ID" value="NZ_VSIV01000007.1"/>
</dbReference>
<organism evidence="2 3">
    <name type="scientific">Flexistipes sinusarabici</name>
    <dbReference type="NCBI Taxonomy" id="2352"/>
    <lineage>
        <taxon>Bacteria</taxon>
        <taxon>Pseudomonadati</taxon>
        <taxon>Deferribacterota</taxon>
        <taxon>Deferribacteres</taxon>
        <taxon>Deferribacterales</taxon>
        <taxon>Flexistipitaceae</taxon>
        <taxon>Flexistipes</taxon>
    </lineage>
</organism>
<dbReference type="InterPro" id="IPR008557">
    <property type="entry name" value="PhoX"/>
</dbReference>
<evidence type="ECO:0000313" key="2">
    <source>
        <dbReference type="EMBL" id="TYB36970.1"/>
    </source>
</evidence>
<gene>
    <name evidence="2" type="ORF">FXF49_00385</name>
</gene>
<dbReference type="Proteomes" id="UP000323337">
    <property type="component" value="Unassembled WGS sequence"/>
</dbReference>
<reference evidence="2 3" key="1">
    <citation type="submission" date="2019-08" db="EMBL/GenBank/DDBJ databases">
        <title>Genomic characterization of a novel candidate phylum (ARYD3) from a high temperature, high salinity tertiary oil reservoir in north central Oklahoma, USA.</title>
        <authorList>
            <person name="Youssef N.H."/>
            <person name="Yadav A."/>
            <person name="Elshahed M.S."/>
        </authorList>
    </citation>
    <scope>NUCLEOTIDE SEQUENCE [LARGE SCALE GENOMIC DNA]</scope>
    <source>
        <strain evidence="2">ARYD1</strain>
    </source>
</reference>
<dbReference type="AlphaFoldDB" id="A0A5D0MXR5"/>
<feature type="chain" id="PRO_5022748134" evidence="1">
    <location>
        <begin position="20"/>
        <end position="645"/>
    </location>
</feature>
<proteinExistence type="predicted"/>
<protein>
    <submittedName>
        <fullName evidence="2">DUF839 domain-containing protein</fullName>
    </submittedName>
</protein>
<dbReference type="PANTHER" id="PTHR35399:SF2">
    <property type="entry name" value="DUF839 DOMAIN-CONTAINING PROTEIN"/>
    <property type="match status" value="1"/>
</dbReference>
<evidence type="ECO:0000256" key="1">
    <source>
        <dbReference type="SAM" id="SignalP"/>
    </source>
</evidence>
<sequence length="645" mass="70787">MKKALLLGLLLLSMSIIIGCSDDDDDDSTSLNQPNGGSSELSMIEFSEVPVPDTEEAQTEVKMSENVTLKFADGTDLSYPLAYTTLFRTGEEVGGDTAGMILDKDGNPLLTSYSDETSSISNYPDANSVLTKDGKHFLITHYEQSPGAVDITELSYDDAEKRFTAKELKNIDFSSVGGTWINCAGDKTPWETHIGGEEDYYLDAYQFDNETRDYMSKHIAYCETDDNGSLTGGYTPPLFDETANYSWWCGYVKDIKEDYLHGEGFTPYNYGYIVEIDTDSNMNTTVKKLYAMGRSTPEMATVMPDNRTVYIADDGGYRGIYMFVADEPGDLSSGTIYMAKWNQTSASRGGSAGITWVNLGHAEESAVKDIIDKNPEFSDIFLVGNPDACATDQGYKIVKAGDPSDPGEGAYKTEMCLKLRTGEDRSGIFTSDEEVLMAARALETRKYGAYLGATAEFKKAEGLTFNPDKNELYIAISQISSSMSDDEGDIQLDEEKAGAVYKLPVGTANDTDGNSIESSYVGTSMSPLVIGEYIGTPDSLGNTAGVDKIASPDNIRYIGHDILFIGEDTGYHINNATWAYNTDTGELRRILTAPIEAEVTGMFGTLEKDNALYVFTNVQHPREDIDDYNAQARRGYVGYFRIPLQ</sequence>
<keyword evidence="1" id="KW-0732">Signal</keyword>
<name>A0A5D0MXR5_FLESI</name>
<dbReference type="PANTHER" id="PTHR35399">
    <property type="entry name" value="SLR8030 PROTEIN"/>
    <property type="match status" value="1"/>
</dbReference>
<evidence type="ECO:0000313" key="3">
    <source>
        <dbReference type="Proteomes" id="UP000323337"/>
    </source>
</evidence>
<dbReference type="EMBL" id="VSIV01000007">
    <property type="protein sequence ID" value="TYB36970.1"/>
    <property type="molecule type" value="Genomic_DNA"/>
</dbReference>
<comment type="caution">
    <text evidence="2">The sequence shown here is derived from an EMBL/GenBank/DDBJ whole genome shotgun (WGS) entry which is preliminary data.</text>
</comment>
<accession>A0A5D0MXR5</accession>
<feature type="signal peptide" evidence="1">
    <location>
        <begin position="1"/>
        <end position="19"/>
    </location>
</feature>
<dbReference type="Pfam" id="PF05787">
    <property type="entry name" value="PhoX"/>
    <property type="match status" value="1"/>
</dbReference>